<reference evidence="5" key="1">
    <citation type="journal article" date="2021" name="Open Biol.">
        <title>Shared evolutionary footprints suggest mitochondrial oxidative damage underlies multiple complex I losses in fungi.</title>
        <authorList>
            <person name="Schikora-Tamarit M.A."/>
            <person name="Marcet-Houben M."/>
            <person name="Nosek J."/>
            <person name="Gabaldon T."/>
        </authorList>
    </citation>
    <scope>NUCLEOTIDE SEQUENCE</scope>
    <source>
        <strain evidence="5">CBS6075</strain>
    </source>
</reference>
<evidence type="ECO:0008006" key="7">
    <source>
        <dbReference type="Google" id="ProtNLM"/>
    </source>
</evidence>
<organism evidence="5 6">
    <name type="scientific">Ogataea philodendri</name>
    <dbReference type="NCBI Taxonomy" id="1378263"/>
    <lineage>
        <taxon>Eukaryota</taxon>
        <taxon>Fungi</taxon>
        <taxon>Dikarya</taxon>
        <taxon>Ascomycota</taxon>
        <taxon>Saccharomycotina</taxon>
        <taxon>Pichiomycetes</taxon>
        <taxon>Pichiales</taxon>
        <taxon>Pichiaceae</taxon>
        <taxon>Ogataea</taxon>
    </lineage>
</organism>
<keyword evidence="2" id="KW-0489">Methyltransferase</keyword>
<dbReference type="AlphaFoldDB" id="A0A9P8T4R0"/>
<comment type="similarity">
    <text evidence="1">Belongs to the eukaryotic/archaeal PrmC-related family.</text>
</comment>
<dbReference type="OrthoDB" id="406152at2759"/>
<sequence>MLTILFTTCSLLETWVLAPSVLVATAIDASMLSMLMFMLISRCLRLLSRAHSSFDRFSPIGSSTEFTSSLNCEISFSSSFVSCFCACTTIGCTLCCCDCWFDHEKDGCVFNEAVGCGAGCCCCCCCCWLPNKLPPLDAVVLVAALFPPKENPDDRGAELLPPKRLDPAAGACVAELVVFAVLLPKSPPPELLFPKSPCPELAVLLFPKRPPPVAPVDPLAAVVVAVLLFPNENPPPVVDVVPVAPCAVFVPPRENELLGLFPNENPPLVFPPAGAVVLAVLPNENPPLGAEACVPKLNPDMMVFTIFGNFFQVRGVIKSRASSGKAVLAARQQCTGSGIVSTFLNQHILKNAIFIATDINPHCCRAAILTNSLNASTGNFDSVQTDLVAGLRPQTIDMLVFNPPYVPSPQVPGVPGSLQDDSWLDLALDGGEDGMQITNKVLDALDSCLASNGKAYILFCARNKPETVVARFTDNHPMFSVEKLIERKAGWEVLSIYLFQKNSAK</sequence>
<protein>
    <recommendedName>
        <fullName evidence="7">Methyltransferase small domain-containing protein</fullName>
    </recommendedName>
</protein>
<dbReference type="PROSITE" id="PS00092">
    <property type="entry name" value="N6_MTASE"/>
    <property type="match status" value="1"/>
</dbReference>
<keyword evidence="3" id="KW-0808">Transferase</keyword>
<accession>A0A9P8T4R0</accession>
<evidence type="ECO:0000256" key="2">
    <source>
        <dbReference type="ARBA" id="ARBA00022603"/>
    </source>
</evidence>
<dbReference type="GO" id="GO:0032259">
    <property type="term" value="P:methylation"/>
    <property type="evidence" value="ECO:0007669"/>
    <property type="project" value="UniProtKB-KW"/>
</dbReference>
<dbReference type="GO" id="GO:0008757">
    <property type="term" value="F:S-adenosylmethionine-dependent methyltransferase activity"/>
    <property type="evidence" value="ECO:0007669"/>
    <property type="project" value="TreeGrafter"/>
</dbReference>
<dbReference type="GO" id="GO:0035657">
    <property type="term" value="C:eRF1 methyltransferase complex"/>
    <property type="evidence" value="ECO:0007669"/>
    <property type="project" value="TreeGrafter"/>
</dbReference>
<dbReference type="Gene3D" id="3.40.50.150">
    <property type="entry name" value="Vaccinia Virus protein VP39"/>
    <property type="match status" value="1"/>
</dbReference>
<dbReference type="GO" id="GO:0008276">
    <property type="term" value="F:protein methyltransferase activity"/>
    <property type="evidence" value="ECO:0007669"/>
    <property type="project" value="TreeGrafter"/>
</dbReference>
<dbReference type="EMBL" id="JAEUBE010000295">
    <property type="protein sequence ID" value="KAH3665509.1"/>
    <property type="molecule type" value="Genomic_DNA"/>
</dbReference>
<dbReference type="GO" id="GO:0003676">
    <property type="term" value="F:nucleic acid binding"/>
    <property type="evidence" value="ECO:0007669"/>
    <property type="project" value="InterPro"/>
</dbReference>
<dbReference type="PANTHER" id="PTHR45875">
    <property type="entry name" value="METHYLTRANSFERASE N6AMT1"/>
    <property type="match status" value="1"/>
</dbReference>
<comment type="caution">
    <text evidence="5">The sequence shown here is derived from an EMBL/GenBank/DDBJ whole genome shotgun (WGS) entry which is preliminary data.</text>
</comment>
<dbReference type="SUPFAM" id="SSF53335">
    <property type="entry name" value="S-adenosyl-L-methionine-dependent methyltransferases"/>
    <property type="match status" value="1"/>
</dbReference>
<proteinExistence type="inferred from homology"/>
<evidence type="ECO:0000313" key="5">
    <source>
        <dbReference type="EMBL" id="KAH3665509.1"/>
    </source>
</evidence>
<dbReference type="InterPro" id="IPR002052">
    <property type="entry name" value="DNA_methylase_N6_adenine_CS"/>
</dbReference>
<evidence type="ECO:0000313" key="6">
    <source>
        <dbReference type="Proteomes" id="UP000769157"/>
    </source>
</evidence>
<gene>
    <name evidence="5" type="ORF">OGAPHI_003695</name>
</gene>
<keyword evidence="6" id="KW-1185">Reference proteome</keyword>
<dbReference type="InterPro" id="IPR029063">
    <property type="entry name" value="SAM-dependent_MTases_sf"/>
</dbReference>
<name>A0A9P8T4R0_9ASCO</name>
<dbReference type="GeneID" id="70235660"/>
<keyword evidence="4" id="KW-0949">S-adenosyl-L-methionine</keyword>
<dbReference type="InterPro" id="IPR052190">
    <property type="entry name" value="Euk-Arch_PrmC-MTase"/>
</dbReference>
<dbReference type="RefSeq" id="XP_046060713.1">
    <property type="nucleotide sequence ID" value="XM_046204694.1"/>
</dbReference>
<evidence type="ECO:0000256" key="1">
    <source>
        <dbReference type="ARBA" id="ARBA00006149"/>
    </source>
</evidence>
<evidence type="ECO:0000256" key="4">
    <source>
        <dbReference type="ARBA" id="ARBA00022691"/>
    </source>
</evidence>
<evidence type="ECO:0000256" key="3">
    <source>
        <dbReference type="ARBA" id="ARBA00022679"/>
    </source>
</evidence>
<dbReference type="Proteomes" id="UP000769157">
    <property type="component" value="Unassembled WGS sequence"/>
</dbReference>
<reference evidence="5" key="2">
    <citation type="submission" date="2021-01" db="EMBL/GenBank/DDBJ databases">
        <authorList>
            <person name="Schikora-Tamarit M.A."/>
        </authorList>
    </citation>
    <scope>NUCLEOTIDE SEQUENCE</scope>
    <source>
        <strain evidence="5">CBS6075</strain>
    </source>
</reference>
<dbReference type="PANTHER" id="PTHR45875:SF1">
    <property type="entry name" value="METHYLTRANSFERASE N6AMT1"/>
    <property type="match status" value="1"/>
</dbReference>